<dbReference type="Gene3D" id="1.10.510.10">
    <property type="entry name" value="Transferase(Phosphotransferase) domain 1"/>
    <property type="match status" value="1"/>
</dbReference>
<dbReference type="SUPFAM" id="SSF56112">
    <property type="entry name" value="Protein kinase-like (PK-like)"/>
    <property type="match status" value="1"/>
</dbReference>
<sequence>MRHEKHQFLQSFPFTSSHLRSTIHFTNPPTPGMTEALQGLINQGRQTRRVSAALPASDAALFVKTQPLNDFKARCRVTWGYPKSDGMFDWPVEELINSFEAWQRGAPVPSLLGFGYRKTRLGITEEFFIISQLLEDHIDAMDWLQEQPDRIESLIRSAFALMLSLHQKRITHMDLWAANIMLSKADTTQAKAIDLENCFFEGSRYPSETLGFQFGFFYYRQIYRFITESCYDALVYEALESFPALDQEKFAEFYTACKHEKIGRKERREIFLRGKLIIG</sequence>
<organism evidence="1 2">
    <name type="scientific">Pseudomonas fluorescens</name>
    <dbReference type="NCBI Taxonomy" id="294"/>
    <lineage>
        <taxon>Bacteria</taxon>
        <taxon>Pseudomonadati</taxon>
        <taxon>Pseudomonadota</taxon>
        <taxon>Gammaproteobacteria</taxon>
        <taxon>Pseudomonadales</taxon>
        <taxon>Pseudomonadaceae</taxon>
        <taxon>Pseudomonas</taxon>
    </lineage>
</organism>
<reference evidence="1 2" key="1">
    <citation type="submission" date="2019-09" db="EMBL/GenBank/DDBJ databases">
        <authorList>
            <person name="Chandra G."/>
            <person name="Truman W A."/>
        </authorList>
    </citation>
    <scope>NUCLEOTIDE SEQUENCE [LARGE SCALE GENOMIC DNA]</scope>
    <source>
        <strain evidence="1">PS723</strain>
    </source>
</reference>
<dbReference type="Proteomes" id="UP000379480">
    <property type="component" value="Unassembled WGS sequence"/>
</dbReference>
<evidence type="ECO:0008006" key="3">
    <source>
        <dbReference type="Google" id="ProtNLM"/>
    </source>
</evidence>
<evidence type="ECO:0000313" key="2">
    <source>
        <dbReference type="Proteomes" id="UP000379480"/>
    </source>
</evidence>
<dbReference type="InterPro" id="IPR011009">
    <property type="entry name" value="Kinase-like_dom_sf"/>
</dbReference>
<protein>
    <recommendedName>
        <fullName evidence="3">Protein kinase domain-containing protein</fullName>
    </recommendedName>
</protein>
<dbReference type="AlphaFoldDB" id="A0A5E7CP04"/>
<dbReference type="EMBL" id="CABVHY010000014">
    <property type="protein sequence ID" value="VVO06697.1"/>
    <property type="molecule type" value="Genomic_DNA"/>
</dbReference>
<dbReference type="OrthoDB" id="6997192at2"/>
<dbReference type="Pfam" id="PF06293">
    <property type="entry name" value="Kdo"/>
    <property type="match status" value="1"/>
</dbReference>
<accession>A0A5E7CP04</accession>
<evidence type="ECO:0000313" key="1">
    <source>
        <dbReference type="EMBL" id="VVO06697.1"/>
    </source>
</evidence>
<name>A0A5E7CP04_PSEFL</name>
<gene>
    <name evidence="1" type="ORF">PS723_03083</name>
</gene>
<dbReference type="RefSeq" id="WP_150804484.1">
    <property type="nucleotide sequence ID" value="NZ_CABVHY010000014.1"/>
</dbReference>
<proteinExistence type="predicted"/>